<organism evidence="1 2">
    <name type="scientific">Oncorhynchus mykiss</name>
    <name type="common">Rainbow trout</name>
    <name type="synonym">Salmo gairdneri</name>
    <dbReference type="NCBI Taxonomy" id="8022"/>
    <lineage>
        <taxon>Eukaryota</taxon>
        <taxon>Metazoa</taxon>
        <taxon>Chordata</taxon>
        <taxon>Craniata</taxon>
        <taxon>Vertebrata</taxon>
        <taxon>Euteleostomi</taxon>
        <taxon>Actinopterygii</taxon>
        <taxon>Neopterygii</taxon>
        <taxon>Teleostei</taxon>
        <taxon>Protacanthopterygii</taxon>
        <taxon>Salmoniformes</taxon>
        <taxon>Salmonidae</taxon>
        <taxon>Salmoninae</taxon>
        <taxon>Oncorhynchus</taxon>
    </lineage>
</organism>
<reference evidence="1" key="1">
    <citation type="journal article" date="2014" name="Nat. Commun.">
        <title>The rainbow trout genome provides novel insights into evolution after whole-genome duplication in vertebrates.</title>
        <authorList>
            <person name="Berthelot C."/>
            <person name="Brunet F."/>
            <person name="Chalopin D."/>
            <person name="Juanchich A."/>
            <person name="Bernard M."/>
            <person name="Noel B."/>
            <person name="Bento P."/>
            <person name="Da Silva C."/>
            <person name="Labadie K."/>
            <person name="Alberti A."/>
            <person name="Aury J.M."/>
            <person name="Louis A."/>
            <person name="Dehais P."/>
            <person name="Bardou P."/>
            <person name="Montfort J."/>
            <person name="Klopp C."/>
            <person name="Cabau C."/>
            <person name="Gaspin C."/>
            <person name="Thorgaard G.H."/>
            <person name="Boussaha M."/>
            <person name="Quillet E."/>
            <person name="Guyomard R."/>
            <person name="Galiana D."/>
            <person name="Bobe J."/>
            <person name="Volff J.N."/>
            <person name="Genet C."/>
            <person name="Wincker P."/>
            <person name="Jaillon O."/>
            <person name="Roest Crollius H."/>
            <person name="Guiguen Y."/>
        </authorList>
    </citation>
    <scope>NUCLEOTIDE SEQUENCE [LARGE SCALE GENOMIC DNA]</scope>
</reference>
<proteinExistence type="predicted"/>
<dbReference type="AlphaFoldDB" id="A0A060XQF6"/>
<dbReference type="Proteomes" id="UP000193380">
    <property type="component" value="Unassembled WGS sequence"/>
</dbReference>
<protein>
    <submittedName>
        <fullName evidence="1">Uncharacterized protein</fullName>
    </submittedName>
</protein>
<evidence type="ECO:0000313" key="2">
    <source>
        <dbReference type="Proteomes" id="UP000193380"/>
    </source>
</evidence>
<dbReference type="EMBL" id="FR905779">
    <property type="protein sequence ID" value="CDQ81522.1"/>
    <property type="molecule type" value="Genomic_DNA"/>
</dbReference>
<evidence type="ECO:0000313" key="1">
    <source>
        <dbReference type="EMBL" id="CDQ81522.1"/>
    </source>
</evidence>
<dbReference type="STRING" id="8022.A0A060XQF6"/>
<dbReference type="PaxDb" id="8022-A0A060XQF6"/>
<sequence length="83" mass="9575">MTQTRMNSISKPITAHITSIVKGNPSTRGIFSIKIHFLMILSANWAYLKDASRMHAYQDIKLKEEQELHDFTSRSKECLNSYT</sequence>
<accession>A0A060XQF6</accession>
<gene>
    <name evidence="1" type="ORF">GSONMT00027551001</name>
</gene>
<name>A0A060XQF6_ONCMY</name>
<reference evidence="1" key="2">
    <citation type="submission" date="2014-03" db="EMBL/GenBank/DDBJ databases">
        <authorList>
            <person name="Genoscope - CEA"/>
        </authorList>
    </citation>
    <scope>NUCLEOTIDE SEQUENCE</scope>
</reference>